<evidence type="ECO:0000256" key="3">
    <source>
        <dbReference type="ARBA" id="ARBA00022448"/>
    </source>
</evidence>
<dbReference type="Proteomes" id="UP000006253">
    <property type="component" value="Unassembled WGS sequence"/>
</dbReference>
<keyword evidence="5" id="KW-0547">Nucleotide-binding</keyword>
<dbReference type="PANTHER" id="PTHR43297:SF2">
    <property type="entry name" value="DIPEPTIDE TRANSPORT ATP-BINDING PROTEIN DPPD"/>
    <property type="match status" value="1"/>
</dbReference>
<dbReference type="FunFam" id="3.40.50.300:FF:000016">
    <property type="entry name" value="Oligopeptide ABC transporter ATP-binding component"/>
    <property type="match status" value="1"/>
</dbReference>
<dbReference type="InterPro" id="IPR003593">
    <property type="entry name" value="AAA+_ATPase"/>
</dbReference>
<reference evidence="9 10" key="1">
    <citation type="submission" date="2012-10" db="EMBL/GenBank/DDBJ databases">
        <authorList>
            <person name="Harkins D.M."/>
            <person name="Durkin A.S."/>
            <person name="Brinkac L.M."/>
            <person name="Selengut J.D."/>
            <person name="Sanka R."/>
            <person name="DePew J."/>
            <person name="Purushe J."/>
            <person name="Peacock S.J."/>
            <person name="Thaipadungpanit J."/>
            <person name="Wuthiekanun V.W."/>
            <person name="Day N.P."/>
            <person name="Vinetz J.M."/>
            <person name="Sutton G.G."/>
            <person name="Nelson W.C."/>
            <person name="Fouts D.E."/>
        </authorList>
    </citation>
    <scope>NUCLEOTIDE SEQUENCE [LARGE SCALE GENOMIC DNA]</scope>
    <source>
        <strain evidence="9 10">H1</strain>
    </source>
</reference>
<dbReference type="GO" id="GO:0015833">
    <property type="term" value="P:peptide transport"/>
    <property type="evidence" value="ECO:0007669"/>
    <property type="project" value="InterPro"/>
</dbReference>
<dbReference type="InterPro" id="IPR003439">
    <property type="entry name" value="ABC_transporter-like_ATP-bd"/>
</dbReference>
<keyword evidence="7" id="KW-0472">Membrane</keyword>
<evidence type="ECO:0000313" key="10">
    <source>
        <dbReference type="Proteomes" id="UP000006253"/>
    </source>
</evidence>
<dbReference type="PROSITE" id="PS50893">
    <property type="entry name" value="ABC_TRANSPORTER_2"/>
    <property type="match status" value="1"/>
</dbReference>
<dbReference type="EMBL" id="AHMY02000047">
    <property type="protein sequence ID" value="EKO15440.1"/>
    <property type="molecule type" value="Genomic_DNA"/>
</dbReference>
<protein>
    <submittedName>
        <fullName evidence="9">Oligopeptide/dipeptide transporter, C-terminal domain protein</fullName>
    </submittedName>
</protein>
<organism evidence="9 10">
    <name type="scientific">Leptospira kirschneri str. H1</name>
    <dbReference type="NCBI Taxonomy" id="1049966"/>
    <lineage>
        <taxon>Bacteria</taxon>
        <taxon>Pseudomonadati</taxon>
        <taxon>Spirochaetota</taxon>
        <taxon>Spirochaetia</taxon>
        <taxon>Leptospirales</taxon>
        <taxon>Leptospiraceae</taxon>
        <taxon>Leptospira</taxon>
    </lineage>
</organism>
<dbReference type="Pfam" id="PF00005">
    <property type="entry name" value="ABC_tran"/>
    <property type="match status" value="1"/>
</dbReference>
<dbReference type="NCBIfam" id="TIGR01727">
    <property type="entry name" value="oligo_HPY"/>
    <property type="match status" value="1"/>
</dbReference>
<dbReference type="AlphaFoldDB" id="A0A0E2B2E9"/>
<dbReference type="GO" id="GO:0005886">
    <property type="term" value="C:plasma membrane"/>
    <property type="evidence" value="ECO:0007669"/>
    <property type="project" value="UniProtKB-SubCell"/>
</dbReference>
<dbReference type="GO" id="GO:0005524">
    <property type="term" value="F:ATP binding"/>
    <property type="evidence" value="ECO:0007669"/>
    <property type="project" value="UniProtKB-KW"/>
</dbReference>
<comment type="subcellular location">
    <subcellularLocation>
        <location evidence="1">Cell inner membrane</location>
        <topology evidence="1">Peripheral membrane protein</topology>
    </subcellularLocation>
</comment>
<name>A0A0E2B2E9_9LEPT</name>
<sequence>MTDSSILQVKNFSLDLFSENRWLPVLQDLNFEVKSGEILSLIGESGCGKSLTSLALTKLIPSNISKVKSGEILYQGKDLLKLSSEELRKFRGKEIAYIFQEPFAALNPLLKIQDQMIEAYLMHVSQNRKEAVEKAEFLLSSVGITDIQQRLYSYPNQMSGGILQRISIAMALMCDPSLLIADEPTSAIDVTIQAQLVELLLSLQKQNRMSILFISHDFGLVGTIADRIVVMYAGRIAEIGDADSVIDSPNHPYTKDLLKSIPSLAKSVEDLQPIQGIVPSPDQYPLGCHYSTRCQIAINSCKESKPDLFPILRSDLKPHLSACFLAKDSDKSS</sequence>
<comment type="similarity">
    <text evidence="2">Belongs to the ABC transporter superfamily.</text>
</comment>
<comment type="caution">
    <text evidence="9">The sequence shown here is derived from an EMBL/GenBank/DDBJ whole genome shotgun (WGS) entry which is preliminary data.</text>
</comment>
<dbReference type="InterPro" id="IPR013563">
    <property type="entry name" value="Oligopep_ABC_C"/>
</dbReference>
<dbReference type="Pfam" id="PF08352">
    <property type="entry name" value="oligo_HPY"/>
    <property type="match status" value="1"/>
</dbReference>
<evidence type="ECO:0000256" key="6">
    <source>
        <dbReference type="ARBA" id="ARBA00022840"/>
    </source>
</evidence>
<evidence type="ECO:0000256" key="5">
    <source>
        <dbReference type="ARBA" id="ARBA00022741"/>
    </source>
</evidence>
<evidence type="ECO:0000256" key="7">
    <source>
        <dbReference type="ARBA" id="ARBA00023136"/>
    </source>
</evidence>
<proteinExistence type="inferred from homology"/>
<gene>
    <name evidence="9" type="ORF">LEP1GSC081_1143</name>
</gene>
<dbReference type="Gene3D" id="3.40.50.300">
    <property type="entry name" value="P-loop containing nucleotide triphosphate hydrolases"/>
    <property type="match status" value="1"/>
</dbReference>
<evidence type="ECO:0000259" key="8">
    <source>
        <dbReference type="PROSITE" id="PS50893"/>
    </source>
</evidence>
<dbReference type="InterPro" id="IPR050388">
    <property type="entry name" value="ABC_Ni/Peptide_Import"/>
</dbReference>
<keyword evidence="3" id="KW-0813">Transport</keyword>
<evidence type="ECO:0000256" key="4">
    <source>
        <dbReference type="ARBA" id="ARBA00022475"/>
    </source>
</evidence>
<evidence type="ECO:0000313" key="9">
    <source>
        <dbReference type="EMBL" id="EKO15440.1"/>
    </source>
</evidence>
<dbReference type="SUPFAM" id="SSF52540">
    <property type="entry name" value="P-loop containing nucleoside triphosphate hydrolases"/>
    <property type="match status" value="1"/>
</dbReference>
<accession>A0A0E2B2E9</accession>
<dbReference type="GO" id="GO:0016887">
    <property type="term" value="F:ATP hydrolysis activity"/>
    <property type="evidence" value="ECO:0007669"/>
    <property type="project" value="InterPro"/>
</dbReference>
<dbReference type="RefSeq" id="WP_004765745.1">
    <property type="nucleotide sequence ID" value="NZ_AHMY02000047.1"/>
</dbReference>
<keyword evidence="4" id="KW-1003">Cell membrane</keyword>
<evidence type="ECO:0000256" key="1">
    <source>
        <dbReference type="ARBA" id="ARBA00004417"/>
    </source>
</evidence>
<dbReference type="CDD" id="cd03257">
    <property type="entry name" value="ABC_NikE_OppD_transporters"/>
    <property type="match status" value="1"/>
</dbReference>
<dbReference type="PANTHER" id="PTHR43297">
    <property type="entry name" value="OLIGOPEPTIDE TRANSPORT ATP-BINDING PROTEIN APPD"/>
    <property type="match status" value="1"/>
</dbReference>
<dbReference type="InterPro" id="IPR027417">
    <property type="entry name" value="P-loop_NTPase"/>
</dbReference>
<dbReference type="SMART" id="SM00382">
    <property type="entry name" value="AAA"/>
    <property type="match status" value="1"/>
</dbReference>
<evidence type="ECO:0000256" key="2">
    <source>
        <dbReference type="ARBA" id="ARBA00005417"/>
    </source>
</evidence>
<keyword evidence="6" id="KW-0067">ATP-binding</keyword>
<feature type="domain" description="ABC transporter" evidence="8">
    <location>
        <begin position="7"/>
        <end position="258"/>
    </location>
</feature>